<dbReference type="EMBL" id="AP022871">
    <property type="protein sequence ID" value="BCB84776.1"/>
    <property type="molecule type" value="Genomic_DNA"/>
</dbReference>
<sequence>MPAGAGGDRGRVARRVGPLNEVAAALAVAFALAGVGAAAGWAVPARGRSTVAGAATAGVGAAGAAAGLAAVSGTGWQGHLPDLLPLAGVTLSVDALAGWFLLLVGGVAVVVGVYTVGYAGRGGHGPASRTALAVLPVFVAAMLLVPAAGSVSTFLLGWELMAVTSLLLVLAEHRHSPAARTAGLWYAAMTQAGFVAVLVGLAWLAAAAGGESFAAIRAAGPELSPVVSGGVFLLCLAGFASKAGAVPLHPWLPRAHAEAPSHVSALMSAAMVKLGVYGIVRVGFDLLGGGQRWWWLLLGAFGVVSALYGILQAAVATDLKRLLAFSTSENVGLILLGLAAAGLWTDAGEHAAAGVALAAALLHAANHAGFKTLLFCGAGSVLRATGTRDLDELGGLSRRMPATTLLFTVGALGAAALPPGNGFVSEWLLLQALLHRAPEAGMVVTVAAPVAVAVVALTAGVGVATYVKALGTGFLARPRSSAAEQAVESPRGMLAGMGLAALACAGLAVAPAVAAPALDRIAGGLRTGIAPLGGSGVDVRLSGIASTISPLWIGVGVVGLAVGFAGAARAVGRARRRAAAWDCGDGPLTARMEYTATSFAEPLQRVFDNVLAPEQDVDVTHPSESAYLVRSVQYRRRLPDRIEARLYQPMVTAVDRVGRAARGLATGSVHRYLAYMLAALIAVLVAGVIR</sequence>
<evidence type="ECO:0000313" key="11">
    <source>
        <dbReference type="Proteomes" id="UP000503011"/>
    </source>
</evidence>
<feature type="transmembrane region" description="Helical" evidence="8">
    <location>
        <begin position="402"/>
        <end position="420"/>
    </location>
</feature>
<evidence type="ECO:0000256" key="3">
    <source>
        <dbReference type="ARBA" id="ARBA00022692"/>
    </source>
</evidence>
<dbReference type="InterPro" id="IPR001750">
    <property type="entry name" value="ND/Mrp_TM"/>
</dbReference>
<feature type="transmembrane region" description="Helical" evidence="8">
    <location>
        <begin position="183"/>
        <end position="206"/>
    </location>
</feature>
<evidence type="ECO:0000259" key="9">
    <source>
        <dbReference type="Pfam" id="PF00361"/>
    </source>
</evidence>
<protein>
    <recommendedName>
        <fullName evidence="9">NADH:quinone oxidoreductase/Mrp antiporter transmembrane domain-containing protein</fullName>
    </recommendedName>
</protein>
<evidence type="ECO:0000256" key="2">
    <source>
        <dbReference type="ARBA" id="ARBA00022475"/>
    </source>
</evidence>
<keyword evidence="5" id="KW-0560">Oxidoreductase</keyword>
<dbReference type="InterPro" id="IPR052175">
    <property type="entry name" value="ComplexI-like_HydComp"/>
</dbReference>
<keyword evidence="3 7" id="KW-0812">Transmembrane</keyword>
<dbReference type="GO" id="GO:0005886">
    <property type="term" value="C:plasma membrane"/>
    <property type="evidence" value="ECO:0007669"/>
    <property type="project" value="UniProtKB-SubCell"/>
</dbReference>
<evidence type="ECO:0000256" key="7">
    <source>
        <dbReference type="RuleBase" id="RU000320"/>
    </source>
</evidence>
<evidence type="ECO:0000256" key="4">
    <source>
        <dbReference type="ARBA" id="ARBA00022989"/>
    </source>
</evidence>
<feature type="transmembrane region" description="Helical" evidence="8">
    <location>
        <begin position="356"/>
        <end position="382"/>
    </location>
</feature>
<feature type="transmembrane region" description="Helical" evidence="8">
    <location>
        <begin position="323"/>
        <end position="344"/>
    </location>
</feature>
<evidence type="ECO:0000256" key="1">
    <source>
        <dbReference type="ARBA" id="ARBA00004651"/>
    </source>
</evidence>
<dbReference type="Pfam" id="PF00361">
    <property type="entry name" value="Proton_antipo_M"/>
    <property type="match status" value="1"/>
</dbReference>
<feature type="transmembrane region" description="Helical" evidence="8">
    <location>
        <begin position="292"/>
        <end position="311"/>
    </location>
</feature>
<dbReference type="PRINTS" id="PR01437">
    <property type="entry name" value="NUOXDRDTASE4"/>
</dbReference>
<reference evidence="10 11" key="2">
    <citation type="submission" date="2020-03" db="EMBL/GenBank/DDBJ databases">
        <authorList>
            <person name="Ichikawa N."/>
            <person name="Kimura A."/>
            <person name="Kitahashi Y."/>
            <person name="Uohara A."/>
        </authorList>
    </citation>
    <scope>NUCLEOTIDE SEQUENCE [LARGE SCALE GENOMIC DNA]</scope>
    <source>
        <strain evidence="10 11">NBRC 105367</strain>
    </source>
</reference>
<dbReference type="GO" id="GO:0016491">
    <property type="term" value="F:oxidoreductase activity"/>
    <property type="evidence" value="ECO:0007669"/>
    <property type="project" value="UniProtKB-KW"/>
</dbReference>
<evidence type="ECO:0000256" key="5">
    <source>
        <dbReference type="ARBA" id="ARBA00023002"/>
    </source>
</evidence>
<keyword evidence="4 8" id="KW-1133">Transmembrane helix</keyword>
<feature type="domain" description="NADH:quinone oxidoreductase/Mrp antiporter transmembrane" evidence="9">
    <location>
        <begin position="148"/>
        <end position="446"/>
    </location>
</feature>
<dbReference type="AlphaFoldDB" id="A0A6F8YFA5"/>
<dbReference type="GO" id="GO:0042773">
    <property type="term" value="P:ATP synthesis coupled electron transport"/>
    <property type="evidence" value="ECO:0007669"/>
    <property type="project" value="InterPro"/>
</dbReference>
<dbReference type="PANTHER" id="PTHR42682">
    <property type="entry name" value="HYDROGENASE-4 COMPONENT F"/>
    <property type="match status" value="1"/>
</dbReference>
<dbReference type="PANTHER" id="PTHR42682:SF3">
    <property type="entry name" value="FORMATE HYDROGENLYASE SUBUNIT 3-RELATED"/>
    <property type="match status" value="1"/>
</dbReference>
<accession>A0A6F8YFA5</accession>
<name>A0A6F8YFA5_9ACTN</name>
<feature type="transmembrane region" description="Helical" evidence="8">
    <location>
        <begin position="492"/>
        <end position="514"/>
    </location>
</feature>
<feature type="transmembrane region" description="Helical" evidence="8">
    <location>
        <begin position="55"/>
        <end position="76"/>
    </location>
</feature>
<feature type="transmembrane region" description="Helical" evidence="8">
    <location>
        <begin position="551"/>
        <end position="571"/>
    </location>
</feature>
<dbReference type="Proteomes" id="UP000503011">
    <property type="component" value="Chromosome"/>
</dbReference>
<reference evidence="10 11" key="1">
    <citation type="submission" date="2020-03" db="EMBL/GenBank/DDBJ databases">
        <title>Whole genome shotgun sequence of Phytohabitans suffuscus NBRC 105367.</title>
        <authorList>
            <person name="Komaki H."/>
            <person name="Tamura T."/>
        </authorList>
    </citation>
    <scope>NUCLEOTIDE SEQUENCE [LARGE SCALE GENOMIC DNA]</scope>
    <source>
        <strain evidence="10 11">NBRC 105367</strain>
    </source>
</reference>
<feature type="transmembrane region" description="Helical" evidence="8">
    <location>
        <begin position="672"/>
        <end position="689"/>
    </location>
</feature>
<dbReference type="InterPro" id="IPR003918">
    <property type="entry name" value="NADH_UbQ_OxRdtase"/>
</dbReference>
<gene>
    <name evidence="10" type="ORF">Psuf_020890</name>
</gene>
<evidence type="ECO:0000256" key="8">
    <source>
        <dbReference type="SAM" id="Phobius"/>
    </source>
</evidence>
<proteinExistence type="predicted"/>
<feature type="transmembrane region" description="Helical" evidence="8">
    <location>
        <begin position="226"/>
        <end position="248"/>
    </location>
</feature>
<dbReference type="KEGG" id="psuu:Psuf_020890"/>
<evidence type="ECO:0000256" key="6">
    <source>
        <dbReference type="ARBA" id="ARBA00023136"/>
    </source>
</evidence>
<feature type="transmembrane region" description="Helical" evidence="8">
    <location>
        <begin position="154"/>
        <end position="171"/>
    </location>
</feature>
<feature type="transmembrane region" description="Helical" evidence="8">
    <location>
        <begin position="260"/>
        <end position="280"/>
    </location>
</feature>
<dbReference type="GO" id="GO:0008137">
    <property type="term" value="F:NADH dehydrogenase (ubiquinone) activity"/>
    <property type="evidence" value="ECO:0007669"/>
    <property type="project" value="InterPro"/>
</dbReference>
<feature type="transmembrane region" description="Helical" evidence="8">
    <location>
        <begin position="96"/>
        <end position="119"/>
    </location>
</feature>
<feature type="transmembrane region" description="Helical" evidence="8">
    <location>
        <begin position="440"/>
        <end position="471"/>
    </location>
</feature>
<feature type="transmembrane region" description="Helical" evidence="8">
    <location>
        <begin position="22"/>
        <end position="43"/>
    </location>
</feature>
<evidence type="ECO:0000313" key="10">
    <source>
        <dbReference type="EMBL" id="BCB84776.1"/>
    </source>
</evidence>
<organism evidence="10 11">
    <name type="scientific">Phytohabitans suffuscus</name>
    <dbReference type="NCBI Taxonomy" id="624315"/>
    <lineage>
        <taxon>Bacteria</taxon>
        <taxon>Bacillati</taxon>
        <taxon>Actinomycetota</taxon>
        <taxon>Actinomycetes</taxon>
        <taxon>Micromonosporales</taxon>
        <taxon>Micromonosporaceae</taxon>
    </lineage>
</organism>
<comment type="subcellular location">
    <subcellularLocation>
        <location evidence="1">Cell membrane</location>
        <topology evidence="1">Multi-pass membrane protein</topology>
    </subcellularLocation>
    <subcellularLocation>
        <location evidence="7">Membrane</location>
        <topology evidence="7">Multi-pass membrane protein</topology>
    </subcellularLocation>
</comment>
<keyword evidence="11" id="KW-1185">Reference proteome</keyword>
<keyword evidence="6 8" id="KW-0472">Membrane</keyword>
<keyword evidence="2" id="KW-1003">Cell membrane</keyword>
<feature type="transmembrane region" description="Helical" evidence="8">
    <location>
        <begin position="131"/>
        <end position="148"/>
    </location>
</feature>